<protein>
    <submittedName>
        <fullName evidence="4">WD repeat-containing protein 86-like</fullName>
    </submittedName>
</protein>
<keyword evidence="3" id="KW-1185">Reference proteome</keyword>
<dbReference type="Gene3D" id="2.130.10.10">
    <property type="entry name" value="YVTN repeat-like/Quinoprotein amine dehydrogenase"/>
    <property type="match status" value="1"/>
</dbReference>
<evidence type="ECO:0000256" key="2">
    <source>
        <dbReference type="SAM" id="MobiDB-lite"/>
    </source>
</evidence>
<dbReference type="InterPro" id="IPR036322">
    <property type="entry name" value="WD40_repeat_dom_sf"/>
</dbReference>
<organism evidence="3 4">
    <name type="scientific">Limulus polyphemus</name>
    <name type="common">Atlantic horseshoe crab</name>
    <dbReference type="NCBI Taxonomy" id="6850"/>
    <lineage>
        <taxon>Eukaryota</taxon>
        <taxon>Metazoa</taxon>
        <taxon>Ecdysozoa</taxon>
        <taxon>Arthropoda</taxon>
        <taxon>Chelicerata</taxon>
        <taxon>Merostomata</taxon>
        <taxon>Xiphosura</taxon>
        <taxon>Limulidae</taxon>
        <taxon>Limulus</taxon>
    </lineage>
</organism>
<gene>
    <name evidence="4" type="primary">LOC111083721</name>
</gene>
<dbReference type="PROSITE" id="PS50294">
    <property type="entry name" value="WD_REPEATS_REGION"/>
    <property type="match status" value="1"/>
</dbReference>
<dbReference type="InterPro" id="IPR001680">
    <property type="entry name" value="WD40_rpt"/>
</dbReference>
<feature type="region of interest" description="Disordered" evidence="2">
    <location>
        <begin position="57"/>
        <end position="87"/>
    </location>
</feature>
<dbReference type="SMART" id="SM00320">
    <property type="entry name" value="WD40"/>
    <property type="match status" value="1"/>
</dbReference>
<reference evidence="4" key="1">
    <citation type="submission" date="2025-08" db="UniProtKB">
        <authorList>
            <consortium name="RefSeq"/>
        </authorList>
    </citation>
    <scope>IDENTIFICATION</scope>
    <source>
        <tissue evidence="4">Muscle</tissue>
    </source>
</reference>
<accession>A0ABM1RXI9</accession>
<dbReference type="PROSITE" id="PS50082">
    <property type="entry name" value="WD_REPEATS_2"/>
    <property type="match status" value="1"/>
</dbReference>
<name>A0ABM1RXI9_LIMPO</name>
<sequence>MFEAKSGTLKRTFRGHIHAIMCMEVIKGKMFTGSYDGTIRVWDTTGVKDETVFGADIDENDTNEPQIEDDSEDIQNAMKSLDPYIRE</sequence>
<keyword evidence="1" id="KW-0853">WD repeat</keyword>
<dbReference type="GeneID" id="111083721"/>
<dbReference type="Proteomes" id="UP000694941">
    <property type="component" value="Unplaced"/>
</dbReference>
<evidence type="ECO:0000313" key="4">
    <source>
        <dbReference type="RefSeq" id="XP_022236094.1"/>
    </source>
</evidence>
<evidence type="ECO:0000313" key="3">
    <source>
        <dbReference type="Proteomes" id="UP000694941"/>
    </source>
</evidence>
<dbReference type="Pfam" id="PF00400">
    <property type="entry name" value="WD40"/>
    <property type="match status" value="1"/>
</dbReference>
<dbReference type="SUPFAM" id="SSF50978">
    <property type="entry name" value="WD40 repeat-like"/>
    <property type="match status" value="1"/>
</dbReference>
<proteinExistence type="predicted"/>
<evidence type="ECO:0000256" key="1">
    <source>
        <dbReference type="PROSITE-ProRule" id="PRU00221"/>
    </source>
</evidence>
<dbReference type="RefSeq" id="XP_022236094.1">
    <property type="nucleotide sequence ID" value="XM_022380386.1"/>
</dbReference>
<dbReference type="InterPro" id="IPR015943">
    <property type="entry name" value="WD40/YVTN_repeat-like_dom_sf"/>
</dbReference>
<feature type="compositionally biased region" description="Acidic residues" evidence="2">
    <location>
        <begin position="57"/>
        <end position="73"/>
    </location>
</feature>
<feature type="repeat" description="WD" evidence="1">
    <location>
        <begin position="13"/>
        <end position="43"/>
    </location>
</feature>